<dbReference type="InterPro" id="IPR027417">
    <property type="entry name" value="P-loop_NTPase"/>
</dbReference>
<dbReference type="GO" id="GO:0005886">
    <property type="term" value="C:plasma membrane"/>
    <property type="evidence" value="ECO:0007669"/>
    <property type="project" value="TreeGrafter"/>
</dbReference>
<dbReference type="PANTHER" id="PTHR24220">
    <property type="entry name" value="IMPORT ATP-BINDING PROTEIN"/>
    <property type="match status" value="1"/>
</dbReference>
<dbReference type="GO" id="GO:0022857">
    <property type="term" value="F:transmembrane transporter activity"/>
    <property type="evidence" value="ECO:0007669"/>
    <property type="project" value="TreeGrafter"/>
</dbReference>
<comment type="caution">
    <text evidence="1">The sequence shown here is derived from an EMBL/GenBank/DDBJ whole genome shotgun (WGS) entry which is preliminary data.</text>
</comment>
<name>X0ZUU0_9ZZZZ</name>
<feature type="non-terminal residue" evidence="1">
    <location>
        <position position="1"/>
    </location>
</feature>
<dbReference type="EMBL" id="BART01000563">
    <property type="protein sequence ID" value="GAG73535.1"/>
    <property type="molecule type" value="Genomic_DNA"/>
</dbReference>
<reference evidence="1" key="1">
    <citation type="journal article" date="2014" name="Front. Microbiol.">
        <title>High frequency of phylogenetically diverse reductive dehalogenase-homologous genes in deep subseafloor sedimentary metagenomes.</title>
        <authorList>
            <person name="Kawai M."/>
            <person name="Futagami T."/>
            <person name="Toyoda A."/>
            <person name="Takaki Y."/>
            <person name="Nishi S."/>
            <person name="Hori S."/>
            <person name="Arai W."/>
            <person name="Tsubouchi T."/>
            <person name="Morono Y."/>
            <person name="Uchiyama I."/>
            <person name="Ito T."/>
            <person name="Fujiyama A."/>
            <person name="Inagaki F."/>
            <person name="Takami H."/>
        </authorList>
    </citation>
    <scope>NUCLEOTIDE SEQUENCE</scope>
    <source>
        <strain evidence="1">Expedition CK06-06</strain>
    </source>
</reference>
<proteinExistence type="predicted"/>
<evidence type="ECO:0008006" key="2">
    <source>
        <dbReference type="Google" id="ProtNLM"/>
    </source>
</evidence>
<gene>
    <name evidence="1" type="ORF">S01H4_02552</name>
</gene>
<organism evidence="1">
    <name type="scientific">marine sediment metagenome</name>
    <dbReference type="NCBI Taxonomy" id="412755"/>
    <lineage>
        <taxon>unclassified sequences</taxon>
        <taxon>metagenomes</taxon>
        <taxon>ecological metagenomes</taxon>
    </lineage>
</organism>
<dbReference type="Gene3D" id="3.40.50.300">
    <property type="entry name" value="P-loop containing nucleotide triphosphate hydrolases"/>
    <property type="match status" value="1"/>
</dbReference>
<sequence length="84" mass="9539">IARAFVNRPPLFLADEPTGNIDPEISLEIIKLLARINNTGTTVLMATHDWSLVDMMKKRVIELDNGQIVRDQKRGIYGYETNNL</sequence>
<evidence type="ECO:0000313" key="1">
    <source>
        <dbReference type="EMBL" id="GAG73535.1"/>
    </source>
</evidence>
<dbReference type="AlphaFoldDB" id="X0ZUU0"/>
<dbReference type="SUPFAM" id="SSF52540">
    <property type="entry name" value="P-loop containing nucleoside triphosphate hydrolases"/>
    <property type="match status" value="1"/>
</dbReference>
<dbReference type="InterPro" id="IPR015854">
    <property type="entry name" value="ABC_transpr_LolD-like"/>
</dbReference>
<dbReference type="PANTHER" id="PTHR24220:SF470">
    <property type="entry name" value="CELL DIVISION ATP-BINDING PROTEIN FTSE"/>
    <property type="match status" value="1"/>
</dbReference>
<accession>X0ZUU0</accession>
<protein>
    <recommendedName>
        <fullName evidence="2">Cell division ATP-binding protein FtsE</fullName>
    </recommendedName>
</protein>